<evidence type="ECO:0000256" key="1">
    <source>
        <dbReference type="SAM" id="Phobius"/>
    </source>
</evidence>
<name>A0A8B2U511_9PAST</name>
<proteinExistence type="predicted"/>
<dbReference type="InterPro" id="IPR035333">
    <property type="entry name" value="DUF5389"/>
</dbReference>
<dbReference type="Pfam" id="PF17364">
    <property type="entry name" value="DUF5389"/>
    <property type="match status" value="1"/>
</dbReference>
<keyword evidence="1" id="KW-0812">Transmembrane</keyword>
<dbReference type="Proteomes" id="UP000253998">
    <property type="component" value="Unassembled WGS sequence"/>
</dbReference>
<feature type="transmembrane region" description="Helical" evidence="1">
    <location>
        <begin position="82"/>
        <end position="103"/>
    </location>
</feature>
<feature type="transmembrane region" description="Helical" evidence="1">
    <location>
        <begin position="12"/>
        <end position="30"/>
    </location>
</feature>
<dbReference type="RefSeq" id="WP_111295346.1">
    <property type="nucleotide sequence ID" value="NZ_QEPM01000002.1"/>
</dbReference>
<dbReference type="AlphaFoldDB" id="A0A8B2U511"/>
<evidence type="ECO:0000313" key="3">
    <source>
        <dbReference type="Proteomes" id="UP000253998"/>
    </source>
</evidence>
<accession>A0A8B2U511</accession>
<feature type="transmembrane region" description="Helical" evidence="1">
    <location>
        <begin position="50"/>
        <end position="70"/>
    </location>
</feature>
<reference evidence="2 3" key="1">
    <citation type="submission" date="2018-05" db="EMBL/GenBank/DDBJ databases">
        <title>Draft Genome Sequences for a Diverse set of 7 Haemophilus Species.</title>
        <authorList>
            <person name="Nichols M."/>
            <person name="Topaz N."/>
            <person name="Wang X."/>
            <person name="Wang X."/>
            <person name="Boxrud D."/>
        </authorList>
    </citation>
    <scope>NUCLEOTIDE SEQUENCE [LARGE SCALE GENOMIC DNA]</scope>
    <source>
        <strain evidence="2 3">C2001002503</strain>
    </source>
</reference>
<keyword evidence="1" id="KW-1133">Transmembrane helix</keyword>
<gene>
    <name evidence="2" type="ORF">DPV83_04165</name>
</gene>
<sequence length="104" mass="11773">MRNSNLSQGFSPFSWAIALFCLPILLWPLAQLVSPHLLNNLHLSDIQVRAMSIFLWCYPLALVILARIFYRLHQRKPAFARLGLALSAVIFYGVLGYIIAVGFN</sequence>
<dbReference type="EMBL" id="QEPM01000002">
    <property type="protein sequence ID" value="RDE71761.1"/>
    <property type="molecule type" value="Genomic_DNA"/>
</dbReference>
<protein>
    <submittedName>
        <fullName evidence="2">Uncharacterized protein</fullName>
    </submittedName>
</protein>
<keyword evidence="1" id="KW-0472">Membrane</keyword>
<organism evidence="2 3">
    <name type="scientific">Aggregatibacter segnis</name>
    <dbReference type="NCBI Taxonomy" id="739"/>
    <lineage>
        <taxon>Bacteria</taxon>
        <taxon>Pseudomonadati</taxon>
        <taxon>Pseudomonadota</taxon>
        <taxon>Gammaproteobacteria</taxon>
        <taxon>Pasteurellales</taxon>
        <taxon>Pasteurellaceae</taxon>
        <taxon>Aggregatibacter</taxon>
    </lineage>
</organism>
<evidence type="ECO:0000313" key="2">
    <source>
        <dbReference type="EMBL" id="RDE71761.1"/>
    </source>
</evidence>
<comment type="caution">
    <text evidence="2">The sequence shown here is derived from an EMBL/GenBank/DDBJ whole genome shotgun (WGS) entry which is preliminary data.</text>
</comment>